<keyword evidence="4 7" id="KW-0697">Rotamase</keyword>
<keyword evidence="5 7" id="KW-0143">Chaperone</keyword>
<name>A0ABW8NN21_9GAMM</name>
<feature type="domain" description="PpiC" evidence="8">
    <location>
        <begin position="170"/>
        <end position="271"/>
    </location>
</feature>
<evidence type="ECO:0000313" key="9">
    <source>
        <dbReference type="EMBL" id="MFK4754267.1"/>
    </source>
</evidence>
<sequence precursor="true">MTINKLIFLFFLTLSSTLSQAEPVLIDQVVAIVDDDAIMASQLQQRVQNVRSQNRGANLPDDSVLKKQVLDRLIEESIQLQLAKRIGIRISDAQLNDSLQRIAAQNKMNLEQFRAAMEAEGIPFATAREQIETEMITSRLQRIRVGETIQITDQDVDYFLASEIGKMASAAEYRLGHILVSVPADASASDLQKAELKARALVARIRAGANFTDVAIGESDGRNALKGGDLGWRKEGQLPGIFATVVPTLAAGEVSDPIRSSSGYHLVAVLEKRGGNSQLITQYQVRHILVSPNELRSKDESETLINQLYQRLLQGADFAVLAKEFSDDPGSGSAGGDLGWVSPGAMVPEFDATLQQAQIGNISAPFETQFGWHILQVQAQRQSDIGKEMQRNQIRQLLYSRRFEEELPLWLRKIRTEAYVDIKEPA</sequence>
<keyword evidence="10" id="KW-1185">Reference proteome</keyword>
<dbReference type="InterPro" id="IPR023058">
    <property type="entry name" value="PPIase_PpiC_CS"/>
</dbReference>
<dbReference type="InterPro" id="IPR000297">
    <property type="entry name" value="PPIase_PpiC"/>
</dbReference>
<dbReference type="Pfam" id="PF09312">
    <property type="entry name" value="SurA_N"/>
    <property type="match status" value="1"/>
</dbReference>
<dbReference type="Pfam" id="PF00639">
    <property type="entry name" value="Rotamase"/>
    <property type="match status" value="2"/>
</dbReference>
<proteinExistence type="inferred from homology"/>
<reference evidence="9 10" key="1">
    <citation type="submission" date="2024-03" db="EMBL/GenBank/DDBJ databases">
        <title>High-quality draft genome sequence of Oceanobacter sp. wDCs-4.</title>
        <authorList>
            <person name="Dong C."/>
        </authorList>
    </citation>
    <scope>NUCLEOTIDE SEQUENCE [LARGE SCALE GENOMIC DNA]</scope>
    <source>
        <strain evidence="10">wDCs-4</strain>
    </source>
</reference>
<feature type="signal peptide" evidence="7">
    <location>
        <begin position="1"/>
        <end position="21"/>
    </location>
</feature>
<evidence type="ECO:0000256" key="6">
    <source>
        <dbReference type="ARBA" id="ARBA00023235"/>
    </source>
</evidence>
<dbReference type="EC" id="5.2.1.8" evidence="7"/>
<keyword evidence="1 7" id="KW-0732">Signal</keyword>
<dbReference type="InterPro" id="IPR015391">
    <property type="entry name" value="SurA_N"/>
</dbReference>
<evidence type="ECO:0000256" key="2">
    <source>
        <dbReference type="ARBA" id="ARBA00022737"/>
    </source>
</evidence>
<dbReference type="PROSITE" id="PS01096">
    <property type="entry name" value="PPIC_PPIASE_1"/>
    <property type="match status" value="1"/>
</dbReference>
<dbReference type="PANTHER" id="PTHR47637">
    <property type="entry name" value="CHAPERONE SURA"/>
    <property type="match status" value="1"/>
</dbReference>
<evidence type="ECO:0000256" key="7">
    <source>
        <dbReference type="HAMAP-Rule" id="MF_01183"/>
    </source>
</evidence>
<dbReference type="PANTHER" id="PTHR47637:SF1">
    <property type="entry name" value="CHAPERONE SURA"/>
    <property type="match status" value="1"/>
</dbReference>
<keyword evidence="3 7" id="KW-0574">Periplasm</keyword>
<keyword evidence="6 7" id="KW-0413">Isomerase</keyword>
<comment type="domain">
    <text evidence="7">The PPIase activity resides only in the second parvulin domain. The N-terminal region and the C-terminal tail are necessary and sufficient for the chaperone activity of SurA. The PPIase activity is dispensable for SurA to function as a chaperone. The N-terminal region and the C-terminal tail are also required for porin recognition.</text>
</comment>
<dbReference type="Gene3D" id="3.10.50.40">
    <property type="match status" value="2"/>
</dbReference>
<protein>
    <recommendedName>
        <fullName evidence="7">Chaperone SurA</fullName>
    </recommendedName>
    <alternativeName>
        <fullName evidence="7">Peptidyl-prolyl cis-trans isomerase SurA</fullName>
        <shortName evidence="7">PPIase SurA</shortName>
        <ecNumber evidence="7">5.2.1.8</ecNumber>
    </alternativeName>
    <alternativeName>
        <fullName evidence="7">Rotamase SurA</fullName>
    </alternativeName>
</protein>
<feature type="chain" id="PRO_5044933157" description="Chaperone SurA" evidence="7">
    <location>
        <begin position="22"/>
        <end position="426"/>
    </location>
</feature>
<dbReference type="SUPFAM" id="SSF54534">
    <property type="entry name" value="FKBP-like"/>
    <property type="match status" value="2"/>
</dbReference>
<evidence type="ECO:0000313" key="10">
    <source>
        <dbReference type="Proteomes" id="UP001620597"/>
    </source>
</evidence>
<comment type="subcellular location">
    <subcellularLocation>
        <location evidence="7">Periplasm</location>
    </subcellularLocation>
    <text evidence="7">Is capable of associating with the outer membrane.</text>
</comment>
<dbReference type="InterPro" id="IPR050280">
    <property type="entry name" value="OMP_Chaperone_SurA"/>
</dbReference>
<dbReference type="HAMAP" id="MF_01183">
    <property type="entry name" value="Chaperone_SurA"/>
    <property type="match status" value="1"/>
</dbReference>
<dbReference type="Proteomes" id="UP001620597">
    <property type="component" value="Unassembled WGS sequence"/>
</dbReference>
<evidence type="ECO:0000256" key="1">
    <source>
        <dbReference type="ARBA" id="ARBA00022729"/>
    </source>
</evidence>
<dbReference type="InterPro" id="IPR046357">
    <property type="entry name" value="PPIase_dom_sf"/>
</dbReference>
<accession>A0ABW8NN21</accession>
<evidence type="ECO:0000256" key="5">
    <source>
        <dbReference type="ARBA" id="ARBA00023186"/>
    </source>
</evidence>
<dbReference type="RefSeq" id="WP_416207176.1">
    <property type="nucleotide sequence ID" value="NZ_JBBKTX010000027.1"/>
</dbReference>
<gene>
    <name evidence="7" type="primary">surA</name>
    <name evidence="9" type="ORF">WG929_17790</name>
</gene>
<comment type="function">
    <text evidence="7">Chaperone involved in the correct folding and assembly of outer membrane proteins. Recognizes specific patterns of aromatic residues and the orientation of their side chains, which are found more frequently in integral outer membrane proteins. May act in both early periplasmic and late outer membrane-associated steps of protein maturation.</text>
</comment>
<keyword evidence="2 7" id="KW-0677">Repeat</keyword>
<evidence type="ECO:0000256" key="3">
    <source>
        <dbReference type="ARBA" id="ARBA00022764"/>
    </source>
</evidence>
<feature type="domain" description="PpiC" evidence="8">
    <location>
        <begin position="280"/>
        <end position="379"/>
    </location>
</feature>
<comment type="catalytic activity">
    <reaction evidence="7">
        <text>[protein]-peptidylproline (omega=180) = [protein]-peptidylproline (omega=0)</text>
        <dbReference type="Rhea" id="RHEA:16237"/>
        <dbReference type="Rhea" id="RHEA-COMP:10747"/>
        <dbReference type="Rhea" id="RHEA-COMP:10748"/>
        <dbReference type="ChEBI" id="CHEBI:83833"/>
        <dbReference type="ChEBI" id="CHEBI:83834"/>
        <dbReference type="EC" id="5.2.1.8"/>
    </reaction>
</comment>
<evidence type="ECO:0000259" key="8">
    <source>
        <dbReference type="PROSITE" id="PS50198"/>
    </source>
</evidence>
<evidence type="ECO:0000256" key="4">
    <source>
        <dbReference type="ARBA" id="ARBA00023110"/>
    </source>
</evidence>
<organism evidence="9 10">
    <name type="scientific">Oceanobacter antarcticus</name>
    <dbReference type="NCBI Taxonomy" id="3133425"/>
    <lineage>
        <taxon>Bacteria</taxon>
        <taxon>Pseudomonadati</taxon>
        <taxon>Pseudomonadota</taxon>
        <taxon>Gammaproteobacteria</taxon>
        <taxon>Oceanospirillales</taxon>
        <taxon>Oceanospirillaceae</taxon>
        <taxon>Oceanobacter</taxon>
    </lineage>
</organism>
<dbReference type="Gene3D" id="1.10.4030.10">
    <property type="entry name" value="Porin chaperone SurA, peptide-binding domain"/>
    <property type="match status" value="1"/>
</dbReference>
<comment type="caution">
    <text evidence="9">The sequence shown here is derived from an EMBL/GenBank/DDBJ whole genome shotgun (WGS) entry which is preliminary data.</text>
</comment>
<dbReference type="SUPFAM" id="SSF109998">
    <property type="entry name" value="Triger factor/SurA peptide-binding domain-like"/>
    <property type="match status" value="1"/>
</dbReference>
<dbReference type="InterPro" id="IPR027304">
    <property type="entry name" value="Trigger_fact/SurA_dom_sf"/>
</dbReference>
<dbReference type="EMBL" id="JBBKTX010000027">
    <property type="protein sequence ID" value="MFK4754267.1"/>
    <property type="molecule type" value="Genomic_DNA"/>
</dbReference>
<dbReference type="GO" id="GO:0003755">
    <property type="term" value="F:peptidyl-prolyl cis-trans isomerase activity"/>
    <property type="evidence" value="ECO:0007669"/>
    <property type="project" value="UniProtKB-EC"/>
</dbReference>
<dbReference type="PROSITE" id="PS50198">
    <property type="entry name" value="PPIC_PPIASE_2"/>
    <property type="match status" value="2"/>
</dbReference>
<dbReference type="InterPro" id="IPR023034">
    <property type="entry name" value="PPIase_SurA"/>
</dbReference>